<keyword evidence="4" id="KW-0349">Heme</keyword>
<evidence type="ECO:0000256" key="10">
    <source>
        <dbReference type="PIRSR" id="PIRSR600823-1"/>
    </source>
</evidence>
<dbReference type="PROSITE" id="PS50873">
    <property type="entry name" value="PEROXIDASE_4"/>
    <property type="match status" value="1"/>
</dbReference>
<evidence type="ECO:0000313" key="15">
    <source>
        <dbReference type="EnsemblPlants" id="AET1Gv20270400.3"/>
    </source>
</evidence>
<comment type="catalytic activity">
    <reaction evidence="1">
        <text>2 a phenolic donor + H2O2 = 2 a phenolic radical donor + 2 H2O</text>
        <dbReference type="Rhea" id="RHEA:56136"/>
        <dbReference type="ChEBI" id="CHEBI:15377"/>
        <dbReference type="ChEBI" id="CHEBI:16240"/>
        <dbReference type="ChEBI" id="CHEBI:139520"/>
        <dbReference type="ChEBI" id="CHEBI:139521"/>
        <dbReference type="EC" id="1.11.1.7"/>
    </reaction>
</comment>
<accession>A0A452Y327</accession>
<feature type="compositionally biased region" description="Basic residues" evidence="13">
    <location>
        <begin position="190"/>
        <end position="218"/>
    </location>
</feature>
<reference evidence="15" key="4">
    <citation type="submission" date="2019-03" db="UniProtKB">
        <authorList>
            <consortium name="EnsemblPlants"/>
        </authorList>
    </citation>
    <scope>IDENTIFICATION</scope>
</reference>
<keyword evidence="6 11" id="KW-0106">Calcium</keyword>
<name>A0A452Y327_AEGTS</name>
<dbReference type="GO" id="GO:0042744">
    <property type="term" value="P:hydrogen peroxide catabolic process"/>
    <property type="evidence" value="ECO:0007669"/>
    <property type="project" value="UniProtKB-KW"/>
</dbReference>
<evidence type="ECO:0000256" key="2">
    <source>
        <dbReference type="ARBA" id="ARBA00001970"/>
    </source>
</evidence>
<evidence type="ECO:0000256" key="13">
    <source>
        <dbReference type="SAM" id="MobiDB-lite"/>
    </source>
</evidence>
<dbReference type="PANTHER" id="PTHR31235">
    <property type="entry name" value="PEROXIDASE 25-RELATED"/>
    <property type="match status" value="1"/>
</dbReference>
<feature type="compositionally biased region" description="Low complexity" evidence="13">
    <location>
        <begin position="148"/>
        <end position="171"/>
    </location>
</feature>
<dbReference type="InterPro" id="IPR010255">
    <property type="entry name" value="Haem_peroxidase_sf"/>
</dbReference>
<keyword evidence="8" id="KW-0408">Iron</keyword>
<evidence type="ECO:0000313" key="16">
    <source>
        <dbReference type="Proteomes" id="UP000015105"/>
    </source>
</evidence>
<feature type="compositionally biased region" description="Polar residues" evidence="13">
    <location>
        <begin position="240"/>
        <end position="252"/>
    </location>
</feature>
<dbReference type="PRINTS" id="PR00461">
    <property type="entry name" value="PLPEROXIDASE"/>
</dbReference>
<evidence type="ECO:0000256" key="5">
    <source>
        <dbReference type="ARBA" id="ARBA00022723"/>
    </source>
</evidence>
<dbReference type="InterPro" id="IPR002016">
    <property type="entry name" value="Haem_peroxidase"/>
</dbReference>
<dbReference type="GO" id="GO:0046872">
    <property type="term" value="F:metal ion binding"/>
    <property type="evidence" value="ECO:0007669"/>
    <property type="project" value="UniProtKB-KW"/>
</dbReference>
<dbReference type="AlphaFoldDB" id="A0A452Y327"/>
<feature type="active site" description="Proton acceptor" evidence="10">
    <location>
        <position position="55"/>
    </location>
</feature>
<feature type="region of interest" description="Disordered" evidence="13">
    <location>
        <begin position="109"/>
        <end position="252"/>
    </location>
</feature>
<feature type="compositionally biased region" description="Basic residues" evidence="13">
    <location>
        <begin position="135"/>
        <end position="147"/>
    </location>
</feature>
<reference evidence="16" key="1">
    <citation type="journal article" date="2014" name="Science">
        <title>Ancient hybridizations among the ancestral genomes of bread wheat.</title>
        <authorList>
            <consortium name="International Wheat Genome Sequencing Consortium,"/>
            <person name="Marcussen T."/>
            <person name="Sandve S.R."/>
            <person name="Heier L."/>
            <person name="Spannagl M."/>
            <person name="Pfeifer M."/>
            <person name="Jakobsen K.S."/>
            <person name="Wulff B.B."/>
            <person name="Steuernagel B."/>
            <person name="Mayer K.F."/>
            <person name="Olsen O.A."/>
        </authorList>
    </citation>
    <scope>NUCLEOTIDE SEQUENCE [LARGE SCALE GENOMIC DNA]</scope>
    <source>
        <strain evidence="16">cv. AL8/78</strain>
    </source>
</reference>
<organism evidence="15 16">
    <name type="scientific">Aegilops tauschii subsp. strangulata</name>
    <name type="common">Goatgrass</name>
    <dbReference type="NCBI Taxonomy" id="200361"/>
    <lineage>
        <taxon>Eukaryota</taxon>
        <taxon>Viridiplantae</taxon>
        <taxon>Streptophyta</taxon>
        <taxon>Embryophyta</taxon>
        <taxon>Tracheophyta</taxon>
        <taxon>Spermatophyta</taxon>
        <taxon>Magnoliopsida</taxon>
        <taxon>Liliopsida</taxon>
        <taxon>Poales</taxon>
        <taxon>Poaceae</taxon>
        <taxon>BOP clade</taxon>
        <taxon>Pooideae</taxon>
        <taxon>Triticodae</taxon>
        <taxon>Triticeae</taxon>
        <taxon>Triticinae</taxon>
        <taxon>Aegilops</taxon>
    </lineage>
</organism>
<reference evidence="15" key="5">
    <citation type="journal article" date="2021" name="G3 (Bethesda)">
        <title>Aegilops tauschii genome assembly Aet v5.0 features greater sequence contiguity and improved annotation.</title>
        <authorList>
            <person name="Wang L."/>
            <person name="Zhu T."/>
            <person name="Rodriguez J.C."/>
            <person name="Deal K.R."/>
            <person name="Dubcovsky J."/>
            <person name="McGuire P.E."/>
            <person name="Lux T."/>
            <person name="Spannagl M."/>
            <person name="Mayer K.F.X."/>
            <person name="Baldrich P."/>
            <person name="Meyers B.C."/>
            <person name="Huo N."/>
            <person name="Gu Y.Q."/>
            <person name="Zhou H."/>
            <person name="Devos K.M."/>
            <person name="Bennetzen J.L."/>
            <person name="Unver T."/>
            <person name="Budak H."/>
            <person name="Gulick P.J."/>
            <person name="Galiba G."/>
            <person name="Kalapos B."/>
            <person name="Nelson D.R."/>
            <person name="Li P."/>
            <person name="You F.M."/>
            <person name="Luo M.C."/>
            <person name="Dvorak J."/>
        </authorList>
    </citation>
    <scope>NUCLEOTIDE SEQUENCE [LARGE SCALE GENOMIC DNA]</scope>
    <source>
        <strain evidence="15">cv. AL8/78</strain>
    </source>
</reference>
<evidence type="ECO:0000259" key="14">
    <source>
        <dbReference type="PROSITE" id="PS50873"/>
    </source>
</evidence>
<feature type="binding site" evidence="11">
    <location>
        <position position="59"/>
    </location>
    <ligand>
        <name>Ca(2+)</name>
        <dbReference type="ChEBI" id="CHEBI:29108"/>
        <label>1</label>
    </ligand>
</feature>
<keyword evidence="9" id="KW-0376">Hydrogen peroxide</keyword>
<feature type="compositionally biased region" description="Low complexity" evidence="13">
    <location>
        <begin position="112"/>
        <end position="123"/>
    </location>
</feature>
<evidence type="ECO:0000256" key="8">
    <source>
        <dbReference type="ARBA" id="ARBA00023004"/>
    </source>
</evidence>
<keyword evidence="3" id="KW-0575">Peroxidase</keyword>
<dbReference type="SUPFAM" id="SSF48113">
    <property type="entry name" value="Heme-dependent peroxidases"/>
    <property type="match status" value="1"/>
</dbReference>
<dbReference type="Gramene" id="AET1Gv20270400.3">
    <property type="protein sequence ID" value="AET1Gv20270400.3"/>
    <property type="gene ID" value="AET1Gv20270400"/>
</dbReference>
<comment type="cofactor">
    <cofactor evidence="11">
        <name>Ca(2+)</name>
        <dbReference type="ChEBI" id="CHEBI:29108"/>
    </cofactor>
    <text evidence="11">Binds 2 calcium ions per subunit.</text>
</comment>
<sequence length="252" mass="28168">TLAALLSSGAVVACIDVGFYDTTCPSAETLVQQTVAAAFGNDSGVAPAIIRLHFHDCFVKVSQASQHTARHACMHARTHSVHILTCTGIVAGVRRLRADRLDAWQQGGEGLGAQLPQPPLLRRGGPRQGGPRGAVPRRRLLRRRPRLRGAGQRRAVGRPRVPGARRAPGRPCVHRSGRAQQPARADVHRLRPGRRLRRQEPHRRGHRRPLRRPHHRRLPLQQLHRANLQLPQHNRRSNDLHNSSTTHQNMEF</sequence>
<dbReference type="PROSITE" id="PS00436">
    <property type="entry name" value="PEROXIDASE_2"/>
    <property type="match status" value="1"/>
</dbReference>
<keyword evidence="5 11" id="KW-0479">Metal-binding</keyword>
<keyword evidence="7" id="KW-0560">Oxidoreductase</keyword>
<feature type="domain" description="Plant heme peroxidase family profile" evidence="14">
    <location>
        <begin position="14"/>
        <end position="65"/>
    </location>
</feature>
<reference evidence="16" key="2">
    <citation type="journal article" date="2017" name="Nat. Plants">
        <title>The Aegilops tauschii genome reveals multiple impacts of transposons.</title>
        <authorList>
            <person name="Zhao G."/>
            <person name="Zou C."/>
            <person name="Li K."/>
            <person name="Wang K."/>
            <person name="Li T."/>
            <person name="Gao L."/>
            <person name="Zhang X."/>
            <person name="Wang H."/>
            <person name="Yang Z."/>
            <person name="Liu X."/>
            <person name="Jiang W."/>
            <person name="Mao L."/>
            <person name="Kong X."/>
            <person name="Jiao Y."/>
            <person name="Jia J."/>
        </authorList>
    </citation>
    <scope>NUCLEOTIDE SEQUENCE [LARGE SCALE GENOMIC DNA]</scope>
    <source>
        <strain evidence="16">cv. AL8/78</strain>
    </source>
</reference>
<reference evidence="15" key="3">
    <citation type="journal article" date="2017" name="Nature">
        <title>Genome sequence of the progenitor of the wheat D genome Aegilops tauschii.</title>
        <authorList>
            <person name="Luo M.C."/>
            <person name="Gu Y.Q."/>
            <person name="Puiu D."/>
            <person name="Wang H."/>
            <person name="Twardziok S.O."/>
            <person name="Deal K.R."/>
            <person name="Huo N."/>
            <person name="Zhu T."/>
            <person name="Wang L."/>
            <person name="Wang Y."/>
            <person name="McGuire P.E."/>
            <person name="Liu S."/>
            <person name="Long H."/>
            <person name="Ramasamy R.K."/>
            <person name="Rodriguez J.C."/>
            <person name="Van S.L."/>
            <person name="Yuan L."/>
            <person name="Wang Z."/>
            <person name="Xia Z."/>
            <person name="Xiao L."/>
            <person name="Anderson O.D."/>
            <person name="Ouyang S."/>
            <person name="Liang Y."/>
            <person name="Zimin A.V."/>
            <person name="Pertea G."/>
            <person name="Qi P."/>
            <person name="Bennetzen J.L."/>
            <person name="Dai X."/>
            <person name="Dawson M.W."/>
            <person name="Muller H.G."/>
            <person name="Kugler K."/>
            <person name="Rivarola-Duarte L."/>
            <person name="Spannagl M."/>
            <person name="Mayer K.F.X."/>
            <person name="Lu F.H."/>
            <person name="Bevan M.W."/>
            <person name="Leroy P."/>
            <person name="Li P."/>
            <person name="You F.M."/>
            <person name="Sun Q."/>
            <person name="Liu Z."/>
            <person name="Lyons E."/>
            <person name="Wicker T."/>
            <person name="Salzberg S.L."/>
            <person name="Devos K.M."/>
            <person name="Dvorak J."/>
        </authorList>
    </citation>
    <scope>NUCLEOTIDE SEQUENCE [LARGE SCALE GENOMIC DNA]</scope>
    <source>
        <strain evidence="15">cv. AL8/78</strain>
    </source>
</reference>
<evidence type="ECO:0000256" key="6">
    <source>
        <dbReference type="ARBA" id="ARBA00022837"/>
    </source>
</evidence>
<feature type="binding site" evidence="11">
    <location>
        <position position="65"/>
    </location>
    <ligand>
        <name>Ca(2+)</name>
        <dbReference type="ChEBI" id="CHEBI:29108"/>
        <label>1</label>
    </ligand>
</feature>
<evidence type="ECO:0000256" key="12">
    <source>
        <dbReference type="PIRSR" id="PIRSR600823-4"/>
    </source>
</evidence>
<evidence type="ECO:0000256" key="4">
    <source>
        <dbReference type="ARBA" id="ARBA00022617"/>
    </source>
</evidence>
<evidence type="ECO:0000256" key="7">
    <source>
        <dbReference type="ARBA" id="ARBA00023002"/>
    </source>
</evidence>
<proteinExistence type="predicted"/>
<dbReference type="GO" id="GO:0006979">
    <property type="term" value="P:response to oxidative stress"/>
    <property type="evidence" value="ECO:0007669"/>
    <property type="project" value="InterPro"/>
</dbReference>
<keyword evidence="16" id="KW-1185">Reference proteome</keyword>
<protein>
    <recommendedName>
        <fullName evidence="14">Plant heme peroxidase family profile domain-containing protein</fullName>
    </recommendedName>
</protein>
<evidence type="ECO:0000256" key="11">
    <source>
        <dbReference type="PIRSR" id="PIRSR600823-3"/>
    </source>
</evidence>
<comment type="cofactor">
    <cofactor evidence="2">
        <name>heme b</name>
        <dbReference type="ChEBI" id="CHEBI:60344"/>
    </cofactor>
</comment>
<dbReference type="Gene3D" id="1.10.520.10">
    <property type="match status" value="1"/>
</dbReference>
<feature type="binding site" evidence="11">
    <location>
        <position position="56"/>
    </location>
    <ligand>
        <name>Ca(2+)</name>
        <dbReference type="ChEBI" id="CHEBI:29108"/>
        <label>1</label>
    </ligand>
</feature>
<dbReference type="GO" id="GO:0020037">
    <property type="term" value="F:heme binding"/>
    <property type="evidence" value="ECO:0007669"/>
    <property type="project" value="InterPro"/>
</dbReference>
<dbReference type="Proteomes" id="UP000015105">
    <property type="component" value="Chromosome 1D"/>
</dbReference>
<evidence type="ECO:0000256" key="9">
    <source>
        <dbReference type="ARBA" id="ARBA00023324"/>
    </source>
</evidence>
<evidence type="ECO:0000256" key="1">
    <source>
        <dbReference type="ARBA" id="ARBA00000189"/>
    </source>
</evidence>
<dbReference type="InterPro" id="IPR000823">
    <property type="entry name" value="Peroxidase_pln"/>
</dbReference>
<dbReference type="InterPro" id="IPR019794">
    <property type="entry name" value="Peroxidases_AS"/>
</dbReference>
<evidence type="ECO:0000256" key="3">
    <source>
        <dbReference type="ARBA" id="ARBA00022559"/>
    </source>
</evidence>
<dbReference type="GO" id="GO:0140825">
    <property type="term" value="F:lactoperoxidase activity"/>
    <property type="evidence" value="ECO:0007669"/>
    <property type="project" value="UniProtKB-EC"/>
</dbReference>
<dbReference type="EnsemblPlants" id="AET1Gv20270400.3">
    <property type="protein sequence ID" value="AET1Gv20270400.3"/>
    <property type="gene ID" value="AET1Gv20270400"/>
</dbReference>
<feature type="site" description="Transition state stabilizer" evidence="12">
    <location>
        <position position="51"/>
    </location>
</feature>